<keyword evidence="2" id="KW-0472">Membrane</keyword>
<evidence type="ECO:0000313" key="5">
    <source>
        <dbReference type="Proteomes" id="UP001139384"/>
    </source>
</evidence>
<dbReference type="RefSeq" id="WP_234766971.1">
    <property type="nucleotide sequence ID" value="NZ_JAKEIP010000225.1"/>
</dbReference>
<comment type="caution">
    <text evidence="4">The sequence shown here is derived from an EMBL/GenBank/DDBJ whole genome shotgun (WGS) entry which is preliminary data.</text>
</comment>
<dbReference type="InterPro" id="IPR028087">
    <property type="entry name" value="Tad_N"/>
</dbReference>
<evidence type="ECO:0000259" key="3">
    <source>
        <dbReference type="Pfam" id="PF13400"/>
    </source>
</evidence>
<dbReference type="Proteomes" id="UP001139384">
    <property type="component" value="Unassembled WGS sequence"/>
</dbReference>
<keyword evidence="2" id="KW-1133">Transmembrane helix</keyword>
<feature type="domain" description="Putative Flp pilus-assembly TadG-like N-terminal" evidence="3">
    <location>
        <begin position="12"/>
        <end position="58"/>
    </location>
</feature>
<evidence type="ECO:0000256" key="2">
    <source>
        <dbReference type="SAM" id="Phobius"/>
    </source>
</evidence>
<proteinExistence type="predicted"/>
<dbReference type="EMBL" id="JAKEIP010000225">
    <property type="protein sequence ID" value="MCF1598597.1"/>
    <property type="molecule type" value="Genomic_DNA"/>
</dbReference>
<feature type="region of interest" description="Disordered" evidence="1">
    <location>
        <begin position="157"/>
        <end position="202"/>
    </location>
</feature>
<sequence length="216" mass="22664">MRRPRYGGGDAGQAFPIYITVVAGLLFLAFAYLAVGQAAANRNGAQTAADAAALAAAQETRDQLAGMWLDDVLDPKKWQDIFDGIGVGFDGCWRAHELAAQNDAAVEDCDGAEPLGYTVTVESTKPVGDSIVPGTEDVTSKASATAVIESRCTFELPGEGAGDEAEPGDGNDVLPLPRLTCEEGGNWDPDPEDPTTLPEPEDLFDVHLADSPANDE</sequence>
<dbReference type="AlphaFoldDB" id="A0A9X1Q425"/>
<feature type="transmembrane region" description="Helical" evidence="2">
    <location>
        <begin position="15"/>
        <end position="35"/>
    </location>
</feature>
<evidence type="ECO:0000313" key="4">
    <source>
        <dbReference type="EMBL" id="MCF1598597.1"/>
    </source>
</evidence>
<feature type="compositionally biased region" description="Acidic residues" evidence="1">
    <location>
        <begin position="189"/>
        <end position="202"/>
    </location>
</feature>
<accession>A0A9X1Q425</accession>
<keyword evidence="2" id="KW-0812">Transmembrane</keyword>
<dbReference type="Pfam" id="PF13400">
    <property type="entry name" value="Tad"/>
    <property type="match status" value="1"/>
</dbReference>
<keyword evidence="5" id="KW-1185">Reference proteome</keyword>
<name>A0A9X1Q425_STRM4</name>
<protein>
    <submittedName>
        <fullName evidence="4">Pilus assembly protein TadG-related protein</fullName>
    </submittedName>
</protein>
<organism evidence="4 5">
    <name type="scientific">Streptomyces muensis</name>
    <dbReference type="NCBI Taxonomy" id="1077944"/>
    <lineage>
        <taxon>Bacteria</taxon>
        <taxon>Bacillati</taxon>
        <taxon>Actinomycetota</taxon>
        <taxon>Actinomycetes</taxon>
        <taxon>Kitasatosporales</taxon>
        <taxon>Streptomycetaceae</taxon>
        <taxon>Streptomyces</taxon>
    </lineage>
</organism>
<evidence type="ECO:0000256" key="1">
    <source>
        <dbReference type="SAM" id="MobiDB-lite"/>
    </source>
</evidence>
<gene>
    <name evidence="4" type="ORF">L0P92_34375</name>
</gene>
<reference evidence="4" key="1">
    <citation type="submission" date="2022-01" db="EMBL/GenBank/DDBJ databases">
        <title>Draft Genome Sequences of Seven Type Strains of the Genus Streptomyces.</title>
        <authorList>
            <person name="Aziz S."/>
            <person name="Coretto E."/>
            <person name="Chronakova A."/>
            <person name="Sproer C."/>
            <person name="Huber K."/>
            <person name="Nouioui I."/>
            <person name="Gross H."/>
        </authorList>
    </citation>
    <scope>NUCLEOTIDE SEQUENCE</scope>
    <source>
        <strain evidence="4">DSM 103493</strain>
    </source>
</reference>